<dbReference type="SUPFAM" id="SSF50978">
    <property type="entry name" value="WD40 repeat-like"/>
    <property type="match status" value="1"/>
</dbReference>
<dbReference type="AlphaFoldDB" id="A0A168B7U8"/>
<proteinExistence type="inferred from homology"/>
<dbReference type="InterPro" id="IPR015943">
    <property type="entry name" value="WD40/YVTN_repeat-like_dom_sf"/>
</dbReference>
<dbReference type="Gene3D" id="2.130.10.10">
    <property type="entry name" value="YVTN repeat-like/Quinoprotein amine dehydrogenase"/>
    <property type="match status" value="2"/>
</dbReference>
<dbReference type="InterPro" id="IPR021772">
    <property type="entry name" value="WDR48/Bun107"/>
</dbReference>
<evidence type="ECO:0000256" key="5">
    <source>
        <dbReference type="SAM" id="MobiDB-lite"/>
    </source>
</evidence>
<dbReference type="Pfam" id="PF11816">
    <property type="entry name" value="DUF3337"/>
    <property type="match status" value="1"/>
</dbReference>
<evidence type="ECO:0000256" key="4">
    <source>
        <dbReference type="PROSITE-ProRule" id="PRU00221"/>
    </source>
</evidence>
<dbReference type="PROSITE" id="PS50294">
    <property type="entry name" value="WD_REPEATS_REGION"/>
    <property type="match status" value="2"/>
</dbReference>
<accession>A0A168B7U8</accession>
<dbReference type="PANTHER" id="PTHR19862:SF14">
    <property type="entry name" value="WD REPEAT-CONTAINING PROTEIN 48"/>
    <property type="match status" value="1"/>
</dbReference>
<dbReference type="CDD" id="cd00200">
    <property type="entry name" value="WD40"/>
    <property type="match status" value="1"/>
</dbReference>
<feature type="compositionally biased region" description="Basic and acidic residues" evidence="5">
    <location>
        <begin position="685"/>
        <end position="697"/>
    </location>
</feature>
<feature type="region of interest" description="Disordered" evidence="5">
    <location>
        <begin position="963"/>
        <end position="1014"/>
    </location>
</feature>
<dbReference type="PROSITE" id="PS50082">
    <property type="entry name" value="WD_REPEATS_2"/>
    <property type="match status" value="3"/>
</dbReference>
<feature type="repeat" description="WD" evidence="4">
    <location>
        <begin position="211"/>
        <end position="252"/>
    </location>
</feature>
<dbReference type="GO" id="GO:0000724">
    <property type="term" value="P:double-strand break repair via homologous recombination"/>
    <property type="evidence" value="ECO:0007669"/>
    <property type="project" value="TreeGrafter"/>
</dbReference>
<evidence type="ECO:0000256" key="1">
    <source>
        <dbReference type="ARBA" id="ARBA00006917"/>
    </source>
</evidence>
<feature type="compositionally biased region" description="Low complexity" evidence="5">
    <location>
        <begin position="621"/>
        <end position="636"/>
    </location>
</feature>
<sequence>MQSHHREAIGLASMAWLLTHTIAYCSDGRCYLSYSGGRDGIVCAWDIGLDPRPRAHDAGSSAGRKSSPTNFRCQAQPHTHWINDITLAQNNMALVSGSSDLTVKVWRPHSEEDSSRAVVIGEHSDYVKCVATPPTDMNANMVASGGLDRKICLWDLNGAGKTLEIDVRGEEIPEKGSVYALAVGPNIVANGGPEKTIRIYDTRTGDKISKLVGHLDIIRSILIDDSGDIILSASADKTIKMWSVRGGRCMYTFTMHEASVWSLFSDHPDLAIFYSADRDGLVTKTDVRGSMDDLDCGLNIALAQEHCGVVRLVAAGGSVWAATNRSSINRWGDIDMSSDMILPEGLRQHRATLVRPHVSSPHDGEAAKRIEIRPESILRISNTALFPPRAPLDPDLHPKIEALTKLETEATAQTSDQEVKPFYEAPQDTIEGHFGLLKHRLLNDRRRVLTLDTAGDVLLWDLLECKPVRSFGKQHLEDVEALVNKREAVAPWCSVDLSSGNLTIVLEPYNCFDAEVYADELKLDEPIDFREDQRISLGRWILRYLFANLIDEEIRRDESYRQKLNENVLERQTAARANAPTSIDLPRSNLTNWGREKVDQASTPRASGSQLQLGTPGLGIGLATPAPGAAALPGVPEKTVSSPLSPPAKDAPGDKDDYFAGGNANAPTASAATDSTETKTSMDNGSEKTKDKERPSDTSKSPGSAFGKKFRISFSSKKLGRSPSQVTQEKPVIVDEKAEESESSSTNEREVDDSFFGIIQKIRNNYDKQFAEAPDKLIETRVTPSLPNETPVLKLPPGTKVIIQEETSGGSATVYQGTVENVGKDADIIEQKAPMWLGEVLLQNIIPAKEPVKISFVLHPTGNLPVLSPADGNNRLNANRMLRVKKILAYVAERIEEPERRSLDGQGLEDTEVDELAPAEYLELYCNDQLLDPLMSLATIRTHVWKSGNDVVLYYKANGRKEIKPPKPSASLIPADTPGAAGPVGTIPRSSTEQSNNTPTPRTAASSGSSQPQN</sequence>
<reference evidence="7 8" key="1">
    <citation type="journal article" date="2016" name="Genome Biol. Evol.">
        <title>Divergent and convergent evolution of fungal pathogenicity.</title>
        <authorList>
            <person name="Shang Y."/>
            <person name="Xiao G."/>
            <person name="Zheng P."/>
            <person name="Cen K."/>
            <person name="Zhan S."/>
            <person name="Wang C."/>
        </authorList>
    </citation>
    <scope>NUCLEOTIDE SEQUENCE [LARGE SCALE GENOMIC DNA]</scope>
    <source>
        <strain evidence="7 8">RCEF 2490</strain>
    </source>
</reference>
<comment type="similarity">
    <text evidence="1">Belongs to the WD repeat WDR48 family.</text>
</comment>
<dbReference type="InterPro" id="IPR036322">
    <property type="entry name" value="WD40_repeat_dom_sf"/>
</dbReference>
<comment type="caution">
    <text evidence="7">The sequence shown here is derived from an EMBL/GenBank/DDBJ whole genome shotgun (WGS) entry which is preliminary data.</text>
</comment>
<dbReference type="EMBL" id="AZGY01000010">
    <property type="protein sequence ID" value="KZZ94921.1"/>
    <property type="molecule type" value="Genomic_DNA"/>
</dbReference>
<dbReference type="GO" id="GO:0043130">
    <property type="term" value="F:ubiquitin binding"/>
    <property type="evidence" value="ECO:0007669"/>
    <property type="project" value="TreeGrafter"/>
</dbReference>
<organism evidence="7 8">
    <name type="scientific">Moelleriella libera RCEF 2490</name>
    <dbReference type="NCBI Taxonomy" id="1081109"/>
    <lineage>
        <taxon>Eukaryota</taxon>
        <taxon>Fungi</taxon>
        <taxon>Dikarya</taxon>
        <taxon>Ascomycota</taxon>
        <taxon>Pezizomycotina</taxon>
        <taxon>Sordariomycetes</taxon>
        <taxon>Hypocreomycetidae</taxon>
        <taxon>Hypocreales</taxon>
        <taxon>Clavicipitaceae</taxon>
        <taxon>Moelleriella</taxon>
    </lineage>
</organism>
<feature type="compositionally biased region" description="Polar residues" evidence="5">
    <location>
        <begin position="600"/>
        <end position="613"/>
    </location>
</feature>
<gene>
    <name evidence="7" type="ORF">AAL_05032</name>
</gene>
<feature type="signal peptide" evidence="6">
    <location>
        <begin position="1"/>
        <end position="23"/>
    </location>
</feature>
<keyword evidence="6" id="KW-0732">Signal</keyword>
<keyword evidence="8" id="KW-1185">Reference proteome</keyword>
<dbReference type="PROSITE" id="PS00678">
    <property type="entry name" value="WD_REPEATS_1"/>
    <property type="match status" value="1"/>
</dbReference>
<evidence type="ECO:0000256" key="6">
    <source>
        <dbReference type="SAM" id="SignalP"/>
    </source>
</evidence>
<dbReference type="InterPro" id="IPR001680">
    <property type="entry name" value="WD40_rpt"/>
</dbReference>
<dbReference type="PANTHER" id="PTHR19862">
    <property type="entry name" value="WD REPEAT-CONTAINING PROTEIN 48"/>
    <property type="match status" value="1"/>
</dbReference>
<evidence type="ECO:0000313" key="8">
    <source>
        <dbReference type="Proteomes" id="UP000078544"/>
    </source>
</evidence>
<dbReference type="InterPro" id="IPR020472">
    <property type="entry name" value="WD40_PAC1"/>
</dbReference>
<evidence type="ECO:0000256" key="2">
    <source>
        <dbReference type="ARBA" id="ARBA00022574"/>
    </source>
</evidence>
<feature type="compositionally biased region" description="Polar residues" evidence="5">
    <location>
        <begin position="988"/>
        <end position="1014"/>
    </location>
</feature>
<protein>
    <submittedName>
        <fullName evidence="7">WD repeat protein</fullName>
    </submittedName>
</protein>
<name>A0A168B7U8_9HYPO</name>
<dbReference type="Pfam" id="PF00400">
    <property type="entry name" value="WD40"/>
    <property type="match status" value="4"/>
</dbReference>
<keyword evidence="3" id="KW-0677">Repeat</keyword>
<dbReference type="STRING" id="1081109.A0A168B7U8"/>
<dbReference type="SMART" id="SM00320">
    <property type="entry name" value="WD40"/>
    <property type="match status" value="6"/>
</dbReference>
<keyword evidence="2 4" id="KW-0853">WD repeat</keyword>
<dbReference type="InterPro" id="IPR051246">
    <property type="entry name" value="WDR48"/>
</dbReference>
<feature type="chain" id="PRO_5007895566" evidence="6">
    <location>
        <begin position="24"/>
        <end position="1014"/>
    </location>
</feature>
<feature type="compositionally biased region" description="Polar residues" evidence="5">
    <location>
        <begin position="665"/>
        <end position="684"/>
    </location>
</feature>
<dbReference type="Proteomes" id="UP000078544">
    <property type="component" value="Unassembled WGS sequence"/>
</dbReference>
<feature type="repeat" description="WD" evidence="4">
    <location>
        <begin position="75"/>
        <end position="116"/>
    </location>
</feature>
<feature type="region of interest" description="Disordered" evidence="5">
    <location>
        <begin position="575"/>
        <end position="750"/>
    </location>
</feature>
<dbReference type="InterPro" id="IPR019775">
    <property type="entry name" value="WD40_repeat_CS"/>
</dbReference>
<evidence type="ECO:0000313" key="7">
    <source>
        <dbReference type="EMBL" id="KZZ94921.1"/>
    </source>
</evidence>
<dbReference type="OrthoDB" id="2421129at2759"/>
<dbReference type="PRINTS" id="PR00320">
    <property type="entry name" value="GPROTEINBRPT"/>
</dbReference>
<feature type="repeat" description="WD" evidence="4">
    <location>
        <begin position="120"/>
        <end position="157"/>
    </location>
</feature>
<dbReference type="CDD" id="cd17041">
    <property type="entry name" value="Ubl_WDR48"/>
    <property type="match status" value="1"/>
</dbReference>
<evidence type="ECO:0000256" key="3">
    <source>
        <dbReference type="ARBA" id="ARBA00022737"/>
    </source>
</evidence>